<protein>
    <submittedName>
        <fullName evidence="2">Uncharacterized protein</fullName>
    </submittedName>
</protein>
<keyword evidence="1" id="KW-0812">Transmembrane</keyword>
<sequence>MKNNPYFNFMKRDVIQMILVLLIIIIVNQGLTAVSNIYMALEPGFDKQINMYSQANVFNMSFCFIAGIMFILKHFSGAISIRGDRKNFLKALRVWAIIMSLFMAIFPTILEICLKILIEVITHKDVVLVTDLVWREIAGMEVTNPDITFIWFIKTIFVYFINNLMLFSFGYMLGAIGYRLKKRTNILVFVVIPVLLIGYIINSALRMDEFIMNIIGVAICYIVVYIAENPLLMILINMICIGIFSFIGCKLLIKAPTKEYANDLI</sequence>
<keyword evidence="1" id="KW-0472">Membrane</keyword>
<feature type="transmembrane region" description="Helical" evidence="1">
    <location>
        <begin position="51"/>
        <end position="72"/>
    </location>
</feature>
<feature type="transmembrane region" description="Helical" evidence="1">
    <location>
        <begin position="149"/>
        <end position="174"/>
    </location>
</feature>
<feature type="transmembrane region" description="Helical" evidence="1">
    <location>
        <begin position="92"/>
        <end position="118"/>
    </location>
</feature>
<accession>A0A645DTG9</accession>
<gene>
    <name evidence="2" type="ORF">SDC9_139714</name>
</gene>
<feature type="transmembrane region" description="Helical" evidence="1">
    <location>
        <begin position="234"/>
        <end position="253"/>
    </location>
</feature>
<reference evidence="2" key="1">
    <citation type="submission" date="2019-08" db="EMBL/GenBank/DDBJ databases">
        <authorList>
            <person name="Kucharzyk K."/>
            <person name="Murdoch R.W."/>
            <person name="Higgins S."/>
            <person name="Loffler F."/>
        </authorList>
    </citation>
    <scope>NUCLEOTIDE SEQUENCE</scope>
</reference>
<comment type="caution">
    <text evidence="2">The sequence shown here is derived from an EMBL/GenBank/DDBJ whole genome shotgun (WGS) entry which is preliminary data.</text>
</comment>
<proteinExistence type="predicted"/>
<evidence type="ECO:0000313" key="2">
    <source>
        <dbReference type="EMBL" id="MPM92579.1"/>
    </source>
</evidence>
<feature type="transmembrane region" description="Helical" evidence="1">
    <location>
        <begin position="186"/>
        <end position="204"/>
    </location>
</feature>
<dbReference type="EMBL" id="VSSQ01039504">
    <property type="protein sequence ID" value="MPM92579.1"/>
    <property type="molecule type" value="Genomic_DNA"/>
</dbReference>
<name>A0A645DTG9_9ZZZZ</name>
<feature type="transmembrane region" description="Helical" evidence="1">
    <location>
        <begin position="210"/>
        <end position="227"/>
    </location>
</feature>
<organism evidence="2">
    <name type="scientific">bioreactor metagenome</name>
    <dbReference type="NCBI Taxonomy" id="1076179"/>
    <lineage>
        <taxon>unclassified sequences</taxon>
        <taxon>metagenomes</taxon>
        <taxon>ecological metagenomes</taxon>
    </lineage>
</organism>
<dbReference type="AlphaFoldDB" id="A0A645DTG9"/>
<evidence type="ECO:0000256" key="1">
    <source>
        <dbReference type="SAM" id="Phobius"/>
    </source>
</evidence>
<keyword evidence="1" id="KW-1133">Transmembrane helix</keyword>
<feature type="transmembrane region" description="Helical" evidence="1">
    <location>
        <begin position="18"/>
        <end position="39"/>
    </location>
</feature>